<dbReference type="InterPro" id="IPR004864">
    <property type="entry name" value="LEA_2"/>
</dbReference>
<sequence length="302" mass="34211">MKKGWLIALGLLLLGFAGAFIWYQRQQKRAADEPHGTALTPRLELASFLITDIDDDHVTMNMKLLIDNPLPVGFKAKRVDYELYIDTAMVMKDSYRKTVELEAGDSTMVTLPAKLLYKRLNYVLKQLDKQNVDSTVYSIRSTFDLDVPVLGQRTFSIKTDRKLPTLYLPTVKITDIDFGKIGLKRTELAVKVDIGNRNKIPFNFKDTHYTVSIDDDVVAEGDQPEPILIKEQSVTPVVFPVTLKPGKFDNVALKALFDKKHTKYLIEFRSKMISKDGNSALDDSQIVNRIKGTLADLKDLKK</sequence>
<dbReference type="OrthoDB" id="892296at2"/>
<evidence type="ECO:0000313" key="4">
    <source>
        <dbReference type="Proteomes" id="UP000274271"/>
    </source>
</evidence>
<dbReference type="SMART" id="SM00769">
    <property type="entry name" value="WHy"/>
    <property type="match status" value="2"/>
</dbReference>
<comment type="caution">
    <text evidence="3">The sequence shown here is derived from an EMBL/GenBank/DDBJ whole genome shotgun (WGS) entry which is preliminary data.</text>
</comment>
<comment type="similarity">
    <text evidence="1">Belongs to the LEA type 2 family.</text>
</comment>
<feature type="domain" description="Water stress and hypersensitive response" evidence="2">
    <location>
        <begin position="171"/>
        <end position="293"/>
    </location>
</feature>
<dbReference type="PANTHER" id="PTHR31459:SF2">
    <property type="entry name" value="OS03G0843300 PROTEIN"/>
    <property type="match status" value="1"/>
</dbReference>
<dbReference type="GO" id="GO:0009269">
    <property type="term" value="P:response to desiccation"/>
    <property type="evidence" value="ECO:0007669"/>
    <property type="project" value="InterPro"/>
</dbReference>
<keyword evidence="4" id="KW-1185">Reference proteome</keyword>
<dbReference type="SUPFAM" id="SSF117070">
    <property type="entry name" value="LEA14-like"/>
    <property type="match status" value="2"/>
</dbReference>
<evidence type="ECO:0000313" key="3">
    <source>
        <dbReference type="EMBL" id="RRB11836.1"/>
    </source>
</evidence>
<dbReference type="InterPro" id="IPR045043">
    <property type="entry name" value="Lea14-like"/>
</dbReference>
<dbReference type="InterPro" id="IPR013990">
    <property type="entry name" value="WHy-dom"/>
</dbReference>
<dbReference type="Gene3D" id="2.60.40.1820">
    <property type="match status" value="2"/>
</dbReference>
<proteinExistence type="inferred from homology"/>
<dbReference type="EMBL" id="RQJP01000005">
    <property type="protein sequence ID" value="RRB11836.1"/>
    <property type="molecule type" value="Genomic_DNA"/>
</dbReference>
<evidence type="ECO:0000256" key="1">
    <source>
        <dbReference type="ARBA" id="ARBA00005960"/>
    </source>
</evidence>
<reference evidence="3 4" key="1">
    <citation type="submission" date="2018-11" db="EMBL/GenBank/DDBJ databases">
        <authorList>
            <person name="Zhou Z."/>
            <person name="Wang G."/>
        </authorList>
    </citation>
    <scope>NUCLEOTIDE SEQUENCE [LARGE SCALE GENOMIC DNA]</scope>
    <source>
        <strain evidence="3 4">KCTC42998</strain>
    </source>
</reference>
<dbReference type="RefSeq" id="WP_124909548.1">
    <property type="nucleotide sequence ID" value="NZ_RQJP01000005.1"/>
</dbReference>
<name>A0A3P1CFF6_9BACT</name>
<dbReference type="AlphaFoldDB" id="A0A3P1CFF6"/>
<dbReference type="Proteomes" id="UP000274271">
    <property type="component" value="Unassembled WGS sequence"/>
</dbReference>
<organism evidence="3 4">
    <name type="scientific">Larkinella knui</name>
    <dbReference type="NCBI Taxonomy" id="2025310"/>
    <lineage>
        <taxon>Bacteria</taxon>
        <taxon>Pseudomonadati</taxon>
        <taxon>Bacteroidota</taxon>
        <taxon>Cytophagia</taxon>
        <taxon>Cytophagales</taxon>
        <taxon>Spirosomataceae</taxon>
        <taxon>Larkinella</taxon>
    </lineage>
</organism>
<gene>
    <name evidence="3" type="ORF">EHT87_25565</name>
</gene>
<feature type="domain" description="Water stress and hypersensitive response" evidence="2">
    <location>
        <begin position="43"/>
        <end position="164"/>
    </location>
</feature>
<dbReference type="PANTHER" id="PTHR31459">
    <property type="match status" value="1"/>
</dbReference>
<evidence type="ECO:0000259" key="2">
    <source>
        <dbReference type="SMART" id="SM00769"/>
    </source>
</evidence>
<dbReference type="Pfam" id="PF03168">
    <property type="entry name" value="LEA_2"/>
    <property type="match status" value="2"/>
</dbReference>
<protein>
    <submittedName>
        <fullName evidence="3">Permease</fullName>
    </submittedName>
</protein>
<accession>A0A3P1CFF6</accession>